<dbReference type="InterPro" id="IPR015915">
    <property type="entry name" value="Kelch-typ_b-propeller"/>
</dbReference>
<dbReference type="InterPro" id="IPR011043">
    <property type="entry name" value="Gal_Oxase/kelch_b-propeller"/>
</dbReference>
<keyword evidence="3" id="KW-0732">Signal</keyword>
<evidence type="ECO:0000256" key="2">
    <source>
        <dbReference type="ARBA" id="ARBA00022737"/>
    </source>
</evidence>
<keyword evidence="2" id="KW-0677">Repeat</keyword>
<sequence length="345" mass="36799">MFPQKSLYLVLSSFITTSLCVPSHGSRWTTLANITVAPRQEHTTVFLPPSTIAILGGVVPSSSFPPPTTDLVQFYSIESNTWRTVAPLPIPLNHVNVAVSDGKIYVLGGLAAATNETPPAWRAIPDSWVYDPRTNIWTSIEPAPVGQARGSAAVGVYKGKIYLAGGMEVLVIGENGLQETVSIVSIFDTITGKWLTVPEGANHIPEARDHSGGAVVNGKFYVLGGRDHGQFNVKDTVFILDLSRLEDGWKTSSARLPTPRGGLAAGIIGKKVYTFGGEGNREVESGVFNETEVYDTAKDKWARLGPMEIPRHGSFAVGVGKSVYIPGGGVRLGGAPVVNFNAFTP</sequence>
<dbReference type="Gene3D" id="2.120.10.80">
    <property type="entry name" value="Kelch-type beta propeller"/>
    <property type="match status" value="2"/>
</dbReference>
<dbReference type="EMBL" id="JAGMWT010000008">
    <property type="protein sequence ID" value="KAH7123716.1"/>
    <property type="molecule type" value="Genomic_DNA"/>
</dbReference>
<dbReference type="Pfam" id="PF01344">
    <property type="entry name" value="Kelch_1"/>
    <property type="match status" value="1"/>
</dbReference>
<evidence type="ECO:0008006" key="6">
    <source>
        <dbReference type="Google" id="ProtNLM"/>
    </source>
</evidence>
<evidence type="ECO:0000256" key="3">
    <source>
        <dbReference type="SAM" id="SignalP"/>
    </source>
</evidence>
<dbReference type="SMART" id="SM00612">
    <property type="entry name" value="Kelch"/>
    <property type="match status" value="5"/>
</dbReference>
<name>A0A9P9DSD5_9PLEO</name>
<reference evidence="4" key="1">
    <citation type="journal article" date="2021" name="Nat. Commun.">
        <title>Genetic determinants of endophytism in the Arabidopsis root mycobiome.</title>
        <authorList>
            <person name="Mesny F."/>
            <person name="Miyauchi S."/>
            <person name="Thiergart T."/>
            <person name="Pickel B."/>
            <person name="Atanasova L."/>
            <person name="Karlsson M."/>
            <person name="Huettel B."/>
            <person name="Barry K.W."/>
            <person name="Haridas S."/>
            <person name="Chen C."/>
            <person name="Bauer D."/>
            <person name="Andreopoulos W."/>
            <person name="Pangilinan J."/>
            <person name="LaButti K."/>
            <person name="Riley R."/>
            <person name="Lipzen A."/>
            <person name="Clum A."/>
            <person name="Drula E."/>
            <person name="Henrissat B."/>
            <person name="Kohler A."/>
            <person name="Grigoriev I.V."/>
            <person name="Martin F.M."/>
            <person name="Hacquard S."/>
        </authorList>
    </citation>
    <scope>NUCLEOTIDE SEQUENCE</scope>
    <source>
        <strain evidence="4">MPI-CAGE-CH-0243</strain>
    </source>
</reference>
<dbReference type="PANTHER" id="PTHR46344:SF27">
    <property type="entry name" value="KELCH REPEAT SUPERFAMILY PROTEIN"/>
    <property type="match status" value="1"/>
</dbReference>
<dbReference type="PANTHER" id="PTHR46344">
    <property type="entry name" value="OS02G0202900 PROTEIN"/>
    <property type="match status" value="1"/>
</dbReference>
<gene>
    <name evidence="4" type="ORF">B0J11DRAFT_319708</name>
</gene>
<dbReference type="AlphaFoldDB" id="A0A9P9DSD5"/>
<feature type="chain" id="PRO_5040320706" description="Galactose oxidase" evidence="3">
    <location>
        <begin position="21"/>
        <end position="345"/>
    </location>
</feature>
<keyword evidence="1" id="KW-0880">Kelch repeat</keyword>
<protein>
    <recommendedName>
        <fullName evidence="6">Galactose oxidase</fullName>
    </recommendedName>
</protein>
<comment type="caution">
    <text evidence="4">The sequence shown here is derived from an EMBL/GenBank/DDBJ whole genome shotgun (WGS) entry which is preliminary data.</text>
</comment>
<keyword evidence="5" id="KW-1185">Reference proteome</keyword>
<dbReference type="InterPro" id="IPR006652">
    <property type="entry name" value="Kelch_1"/>
</dbReference>
<dbReference type="Proteomes" id="UP000700596">
    <property type="component" value="Unassembled WGS sequence"/>
</dbReference>
<dbReference type="Pfam" id="PF24681">
    <property type="entry name" value="Kelch_KLHDC2_KLHL20_DRC7"/>
    <property type="match status" value="1"/>
</dbReference>
<evidence type="ECO:0000313" key="4">
    <source>
        <dbReference type="EMBL" id="KAH7123716.1"/>
    </source>
</evidence>
<proteinExistence type="predicted"/>
<dbReference type="SUPFAM" id="SSF50965">
    <property type="entry name" value="Galactose oxidase, central domain"/>
    <property type="match status" value="1"/>
</dbReference>
<dbReference type="OrthoDB" id="45365at2759"/>
<organism evidence="4 5">
    <name type="scientific">Dendryphion nanum</name>
    <dbReference type="NCBI Taxonomy" id="256645"/>
    <lineage>
        <taxon>Eukaryota</taxon>
        <taxon>Fungi</taxon>
        <taxon>Dikarya</taxon>
        <taxon>Ascomycota</taxon>
        <taxon>Pezizomycotina</taxon>
        <taxon>Dothideomycetes</taxon>
        <taxon>Pleosporomycetidae</taxon>
        <taxon>Pleosporales</taxon>
        <taxon>Torulaceae</taxon>
        <taxon>Dendryphion</taxon>
    </lineage>
</organism>
<evidence type="ECO:0000256" key="1">
    <source>
        <dbReference type="ARBA" id="ARBA00022441"/>
    </source>
</evidence>
<accession>A0A9P9DSD5</accession>
<evidence type="ECO:0000313" key="5">
    <source>
        <dbReference type="Proteomes" id="UP000700596"/>
    </source>
</evidence>
<feature type="signal peptide" evidence="3">
    <location>
        <begin position="1"/>
        <end position="20"/>
    </location>
</feature>
<dbReference type="SUPFAM" id="SSF117281">
    <property type="entry name" value="Kelch motif"/>
    <property type="match status" value="1"/>
</dbReference>